<accession>A0AC61RF66</accession>
<keyword evidence="2" id="KW-1185">Reference proteome</keyword>
<proteinExistence type="predicted"/>
<comment type="caution">
    <text evidence="1">The sequence shown here is derived from an EMBL/GenBank/DDBJ whole genome shotgun (WGS) entry which is preliminary data.</text>
</comment>
<evidence type="ECO:0000313" key="1">
    <source>
        <dbReference type="EMBL" id="TGY78017.1"/>
    </source>
</evidence>
<organism evidence="1 2">
    <name type="scientific">Lepagella muris</name>
    <dbReference type="NCBI Taxonomy" id="3032870"/>
    <lineage>
        <taxon>Bacteria</taxon>
        <taxon>Pseudomonadati</taxon>
        <taxon>Bacteroidota</taxon>
        <taxon>Bacteroidia</taxon>
        <taxon>Bacteroidales</taxon>
        <taxon>Muribaculaceae</taxon>
        <taxon>Lepagella</taxon>
    </lineage>
</organism>
<dbReference type="EMBL" id="SRYB01000017">
    <property type="protein sequence ID" value="TGY78017.1"/>
    <property type="molecule type" value="Genomic_DNA"/>
</dbReference>
<protein>
    <submittedName>
        <fullName evidence="1">Nif3-like dinuclear metal center hexameric protein</fullName>
    </submittedName>
</protein>
<name>A0AC61RF66_9BACT</name>
<sequence length="266" mass="29654">MNNVRHLKVKDIAEAIENFAPKRLQESYDNAGLQVGDPEMDVYAALLCLDVTEDVLNEALERHCNLIISHHPLLFKGLKEVTGRTATERIVISAIKKNIAIYSAHTNLDSAWEGVSHEIAHVLNMRDLRVLEPHDGEELTGLGVVGNVQPTPKIEFLRKIKEAFKVKSLRYSSQSPQLVVRKVAVCGGAGASLIRDAINAGADMIITGDVKYHDFTTYGLDIIIADIGHYESELCTKKIFSTILKDRYPDFVTYFAESETNPVNYM</sequence>
<reference evidence="1" key="1">
    <citation type="submission" date="2019-04" db="EMBL/GenBank/DDBJ databases">
        <title>Microbes associate with the intestines of laboratory mice.</title>
        <authorList>
            <person name="Navarre W."/>
            <person name="Wong E."/>
            <person name="Huang K."/>
            <person name="Tropini C."/>
            <person name="Ng K."/>
            <person name="Yu B."/>
        </authorList>
    </citation>
    <scope>NUCLEOTIDE SEQUENCE</scope>
    <source>
        <strain evidence="1">NM04_E33</strain>
    </source>
</reference>
<gene>
    <name evidence="1" type="ORF">E5331_11730</name>
</gene>
<evidence type="ECO:0000313" key="2">
    <source>
        <dbReference type="Proteomes" id="UP000306319"/>
    </source>
</evidence>
<dbReference type="Proteomes" id="UP000306319">
    <property type="component" value="Unassembled WGS sequence"/>
</dbReference>